<dbReference type="PANTHER" id="PTHR45632">
    <property type="entry name" value="LD33804P"/>
    <property type="match status" value="1"/>
</dbReference>
<dbReference type="EMBL" id="FQUX01000005">
    <property type="protein sequence ID" value="SHF59976.1"/>
    <property type="molecule type" value="Genomic_DNA"/>
</dbReference>
<dbReference type="InterPro" id="IPR015915">
    <property type="entry name" value="Kelch-typ_b-propeller"/>
</dbReference>
<evidence type="ECO:0000313" key="4">
    <source>
        <dbReference type="Proteomes" id="UP000184406"/>
    </source>
</evidence>
<proteinExistence type="predicted"/>
<dbReference type="AlphaFoldDB" id="A0A1M5CZ52"/>
<keyword evidence="2" id="KW-0677">Repeat</keyword>
<keyword evidence="1" id="KW-0880">Kelch repeat</keyword>
<protein>
    <submittedName>
        <fullName evidence="3">Galactose oxidase, central domain</fullName>
    </submittedName>
</protein>
<dbReference type="PROSITE" id="PS51257">
    <property type="entry name" value="PROKAR_LIPOPROTEIN"/>
    <property type="match status" value="1"/>
</dbReference>
<sequence>MKYIYNMKERVNHIRMLTMASLTLCLMASCSSDDDDDDLGNWVDKSVFDGSPRSGSAYFTIGNIGYSGVGYDGDDYLTSFWAYNMDGDYWSQKADFPGTARNAAVGFAINEKGYIGSGYDGLDELADFYSYDPSTNTWTTIAPFPSTPRRSAIAFGINGYGYFGTGFDGDNDRKDFWRYDPSTDSWSELVGFGGDKRRAATTFTIGDKVYMGTGVSNGIYLNDFWSFDSATESWTQKLDLDEEDDYSIVRSNALGFTLNDYGYIATGTYGGTLQSIWEYDPSTDTWESKTDFERTSRQDAVVFTNNVRAFIGLGRTGSLYLDDLEEFFPYDEYDDED</sequence>
<evidence type="ECO:0000313" key="3">
    <source>
        <dbReference type="EMBL" id="SHF59976.1"/>
    </source>
</evidence>
<evidence type="ECO:0000256" key="2">
    <source>
        <dbReference type="ARBA" id="ARBA00022737"/>
    </source>
</evidence>
<dbReference type="PANTHER" id="PTHR45632:SF3">
    <property type="entry name" value="KELCH-LIKE PROTEIN 32"/>
    <property type="match status" value="1"/>
</dbReference>
<organism evidence="3 4">
    <name type="scientific">Arenibacter palladensis</name>
    <dbReference type="NCBI Taxonomy" id="237373"/>
    <lineage>
        <taxon>Bacteria</taxon>
        <taxon>Pseudomonadati</taxon>
        <taxon>Bacteroidota</taxon>
        <taxon>Flavobacteriia</taxon>
        <taxon>Flavobacteriales</taxon>
        <taxon>Flavobacteriaceae</taxon>
        <taxon>Arenibacter</taxon>
    </lineage>
</organism>
<dbReference type="InterPro" id="IPR006652">
    <property type="entry name" value="Kelch_1"/>
</dbReference>
<dbReference type="Proteomes" id="UP000184406">
    <property type="component" value="Unassembled WGS sequence"/>
</dbReference>
<dbReference type="SUPFAM" id="SSF117281">
    <property type="entry name" value="Kelch motif"/>
    <property type="match status" value="1"/>
</dbReference>
<name>A0A1M5CZ52_9FLAO</name>
<reference evidence="4" key="1">
    <citation type="submission" date="2016-11" db="EMBL/GenBank/DDBJ databases">
        <authorList>
            <person name="Varghese N."/>
            <person name="Submissions S."/>
        </authorList>
    </citation>
    <scope>NUCLEOTIDE SEQUENCE [LARGE SCALE GENOMIC DNA]</scope>
    <source>
        <strain evidence="4">DSM 17539</strain>
    </source>
</reference>
<dbReference type="Gene3D" id="2.120.10.80">
    <property type="entry name" value="Kelch-type beta propeller"/>
    <property type="match status" value="2"/>
</dbReference>
<accession>A0A1M5CZ52</accession>
<keyword evidence="4" id="KW-1185">Reference proteome</keyword>
<evidence type="ECO:0000256" key="1">
    <source>
        <dbReference type="ARBA" id="ARBA00022441"/>
    </source>
</evidence>
<dbReference type="Pfam" id="PF01344">
    <property type="entry name" value="Kelch_1"/>
    <property type="match status" value="1"/>
</dbReference>
<gene>
    <name evidence="3" type="ORF">SAMN03080594_105260</name>
</gene>